<dbReference type="InterPro" id="IPR015940">
    <property type="entry name" value="UBA"/>
</dbReference>
<name>A0AAD5WWG3_9FUNG</name>
<dbReference type="InterPro" id="IPR011990">
    <property type="entry name" value="TPR-like_helical_dom_sf"/>
</dbReference>
<dbReference type="Gene3D" id="1.10.8.10">
    <property type="entry name" value="DNA helicase RuvA subunit, C-terminal domain"/>
    <property type="match status" value="1"/>
</dbReference>
<dbReference type="EMBL" id="JADGJD010003028">
    <property type="protein sequence ID" value="KAJ3026278.1"/>
    <property type="molecule type" value="Genomic_DNA"/>
</dbReference>
<sequence>MEIAQIVDMGFSAASAQAALEATNYDLSAAIDMLVQDRDAGRQLGRETPRSRQMSAQPPTRAARNRVDWTDNDDDDDSIGGYGRIGEDPSAFESSHNERKRPPPSQRWTDQDGGEQDGRGGGQQQQLNREQLVTAASALGKSVFSNAKNVLAFSKKKLEEAVEKAQEHIEQVREMRDEDPRAQGWGKQGGRGGRDRRQEEPAGWREDAPARYRDDSSDEEEGPVRRTTGEQGVDGRENKFASYFAKADAAGGEVSSSDDESPRPDPQARYEASVRVHGQRTSSPVRPGSAQTPQSYRSTTSPFQQSATTPQQPKSQPPRPKTPPPPAVTATPSQLQTSETHKTTGNTLFKQGQFADAEASYSLAIQSLPTGHLSLIPLHNNRAAARLKTGHYKEAIED</sequence>
<dbReference type="SUPFAM" id="SSF46934">
    <property type="entry name" value="UBA-like"/>
    <property type="match status" value="1"/>
</dbReference>
<evidence type="ECO:0000256" key="2">
    <source>
        <dbReference type="SAM" id="MobiDB-lite"/>
    </source>
</evidence>
<dbReference type="PANTHER" id="PTHR46423:SF1">
    <property type="entry name" value="RNA POLYMERASE II-ASSOCIATED PROTEIN 3"/>
    <property type="match status" value="1"/>
</dbReference>
<proteinExistence type="predicted"/>
<gene>
    <name evidence="4" type="ORF">HK097_006485</name>
</gene>
<feature type="compositionally biased region" description="Polar residues" evidence="2">
    <location>
        <begin position="335"/>
        <end position="345"/>
    </location>
</feature>
<organism evidence="4 5">
    <name type="scientific">Rhizophlyctis rosea</name>
    <dbReference type="NCBI Taxonomy" id="64517"/>
    <lineage>
        <taxon>Eukaryota</taxon>
        <taxon>Fungi</taxon>
        <taxon>Fungi incertae sedis</taxon>
        <taxon>Chytridiomycota</taxon>
        <taxon>Chytridiomycota incertae sedis</taxon>
        <taxon>Chytridiomycetes</taxon>
        <taxon>Rhizophlyctidales</taxon>
        <taxon>Rhizophlyctidaceae</taxon>
        <taxon>Rhizophlyctis</taxon>
    </lineage>
</organism>
<feature type="region of interest" description="Disordered" evidence="2">
    <location>
        <begin position="164"/>
        <end position="345"/>
    </location>
</feature>
<dbReference type="SUPFAM" id="SSF48452">
    <property type="entry name" value="TPR-like"/>
    <property type="match status" value="1"/>
</dbReference>
<feature type="compositionally biased region" description="Pro residues" evidence="2">
    <location>
        <begin position="315"/>
        <end position="327"/>
    </location>
</feature>
<feature type="compositionally biased region" description="Polar residues" evidence="2">
    <location>
        <begin position="279"/>
        <end position="303"/>
    </location>
</feature>
<dbReference type="PANTHER" id="PTHR46423">
    <property type="entry name" value="RNA POLYMERASE II-ASSOCIATED PROTEIN 3"/>
    <property type="match status" value="1"/>
</dbReference>
<feature type="domain" description="UBA" evidence="3">
    <location>
        <begin position="1"/>
        <end position="37"/>
    </location>
</feature>
<keyword evidence="1" id="KW-0802">TPR repeat</keyword>
<dbReference type="GO" id="GO:0101031">
    <property type="term" value="C:protein folding chaperone complex"/>
    <property type="evidence" value="ECO:0007669"/>
    <property type="project" value="TreeGrafter"/>
</dbReference>
<dbReference type="PROSITE" id="PS50030">
    <property type="entry name" value="UBA"/>
    <property type="match status" value="1"/>
</dbReference>
<reference evidence="4" key="1">
    <citation type="submission" date="2020-05" db="EMBL/GenBank/DDBJ databases">
        <title>Phylogenomic resolution of chytrid fungi.</title>
        <authorList>
            <person name="Stajich J.E."/>
            <person name="Amses K."/>
            <person name="Simmons R."/>
            <person name="Seto K."/>
            <person name="Myers J."/>
            <person name="Bonds A."/>
            <person name="Quandt C.A."/>
            <person name="Barry K."/>
            <person name="Liu P."/>
            <person name="Grigoriev I."/>
            <person name="Longcore J.E."/>
            <person name="James T.Y."/>
        </authorList>
    </citation>
    <scope>NUCLEOTIDE SEQUENCE</scope>
    <source>
        <strain evidence="4">JEL0318</strain>
    </source>
</reference>
<feature type="compositionally biased region" description="Basic and acidic residues" evidence="2">
    <location>
        <begin position="164"/>
        <end position="181"/>
    </location>
</feature>
<dbReference type="AlphaFoldDB" id="A0AAD5WWG3"/>
<dbReference type="SMART" id="SM00165">
    <property type="entry name" value="UBA"/>
    <property type="match status" value="1"/>
</dbReference>
<evidence type="ECO:0000256" key="1">
    <source>
        <dbReference type="ARBA" id="ARBA00022803"/>
    </source>
</evidence>
<accession>A0AAD5WWG3</accession>
<evidence type="ECO:0000259" key="3">
    <source>
        <dbReference type="PROSITE" id="PS50030"/>
    </source>
</evidence>
<feature type="compositionally biased region" description="Low complexity" evidence="2">
    <location>
        <begin position="304"/>
        <end position="314"/>
    </location>
</feature>
<keyword evidence="5" id="KW-1185">Reference proteome</keyword>
<evidence type="ECO:0000313" key="5">
    <source>
        <dbReference type="Proteomes" id="UP001212841"/>
    </source>
</evidence>
<feature type="non-terminal residue" evidence="4">
    <location>
        <position position="398"/>
    </location>
</feature>
<feature type="compositionally biased region" description="Basic and acidic residues" evidence="2">
    <location>
        <begin position="222"/>
        <end position="239"/>
    </location>
</feature>
<feature type="compositionally biased region" description="Basic and acidic residues" evidence="2">
    <location>
        <begin position="192"/>
        <end position="215"/>
    </location>
</feature>
<dbReference type="Pfam" id="PF00627">
    <property type="entry name" value="UBA"/>
    <property type="match status" value="1"/>
</dbReference>
<dbReference type="InterPro" id="IPR009060">
    <property type="entry name" value="UBA-like_sf"/>
</dbReference>
<evidence type="ECO:0000313" key="4">
    <source>
        <dbReference type="EMBL" id="KAJ3026278.1"/>
    </source>
</evidence>
<protein>
    <recommendedName>
        <fullName evidence="3">UBA domain-containing protein</fullName>
    </recommendedName>
</protein>
<dbReference type="InterPro" id="IPR051966">
    <property type="entry name" value="RPAP3"/>
</dbReference>
<dbReference type="Proteomes" id="UP001212841">
    <property type="component" value="Unassembled WGS sequence"/>
</dbReference>
<feature type="compositionally biased region" description="Basic and acidic residues" evidence="2">
    <location>
        <begin position="260"/>
        <end position="274"/>
    </location>
</feature>
<comment type="caution">
    <text evidence="4">The sequence shown here is derived from an EMBL/GenBank/DDBJ whole genome shotgun (WGS) entry which is preliminary data.</text>
</comment>
<dbReference type="Gene3D" id="1.25.40.10">
    <property type="entry name" value="Tetratricopeptide repeat domain"/>
    <property type="match status" value="1"/>
</dbReference>
<feature type="region of interest" description="Disordered" evidence="2">
    <location>
        <begin position="44"/>
        <end position="130"/>
    </location>
</feature>